<dbReference type="PANTHER" id="PTHR40370">
    <property type="entry name" value="EXPRESSED PROTEIN"/>
    <property type="match status" value="1"/>
</dbReference>
<dbReference type="SUPFAM" id="SSF55961">
    <property type="entry name" value="Bet v1-like"/>
    <property type="match status" value="1"/>
</dbReference>
<dbReference type="OrthoDB" id="6423603at2759"/>
<evidence type="ECO:0000259" key="1">
    <source>
        <dbReference type="Pfam" id="PF11274"/>
    </source>
</evidence>
<dbReference type="Proteomes" id="UP000190274">
    <property type="component" value="Chromosome C"/>
</dbReference>
<dbReference type="InterPro" id="IPR023393">
    <property type="entry name" value="START-like_dom_sf"/>
</dbReference>
<dbReference type="AlphaFoldDB" id="A0A1G4IYF3"/>
<name>A0A1G4IYF3_9SACH</name>
<dbReference type="Pfam" id="PF11274">
    <property type="entry name" value="DUF3074"/>
    <property type="match status" value="1"/>
</dbReference>
<accession>A0A1G4IYF3</accession>
<gene>
    <name evidence="2" type="ORF">LADA_0C04038G</name>
</gene>
<reference evidence="3" key="1">
    <citation type="submission" date="2016-03" db="EMBL/GenBank/DDBJ databases">
        <authorList>
            <person name="Devillers H."/>
        </authorList>
    </citation>
    <scope>NUCLEOTIDE SEQUENCE [LARGE SCALE GENOMIC DNA]</scope>
</reference>
<dbReference type="EMBL" id="LT598459">
    <property type="protein sequence ID" value="SCU82254.1"/>
    <property type="molecule type" value="Genomic_DNA"/>
</dbReference>
<dbReference type="InterPro" id="IPR024500">
    <property type="entry name" value="DUF3074"/>
</dbReference>
<keyword evidence="3" id="KW-1185">Reference proteome</keyword>
<feature type="domain" description="DUF3074" evidence="1">
    <location>
        <begin position="72"/>
        <end position="246"/>
    </location>
</feature>
<dbReference type="STRING" id="1266660.A0A1G4IYF3"/>
<proteinExistence type="predicted"/>
<dbReference type="Gene3D" id="3.30.530.20">
    <property type="match status" value="1"/>
</dbReference>
<sequence>MPFKLSTNSYKEQDLPEDPQELLSAGKQLMDEVCTSWKKGKCYHHTLSSNPTLDSSKVAVQTYYTNRDKDYWLSRVSEHSLDLSTYERLVKVLTGSVKENSQWTLRDRTARSRLEKEYIEVLSAVEVLKVTDSGWVGVNLEYELGKPLTTREFNEWIYIIPPFQEAEGEVCMVISVVADAPLRDPEAHTRGVYTSIEMLEYNHKSQQLKWKMATTSDAGGNVPKWVQNSMIAKTVSKDVSYMFEWLGQGKDRANI</sequence>
<protein>
    <submittedName>
        <fullName evidence="2">LADA_0C04038g1_1</fullName>
    </submittedName>
</protein>
<dbReference type="PANTHER" id="PTHR40370:SF1">
    <property type="entry name" value="DUF3074 DOMAIN-CONTAINING PROTEIN"/>
    <property type="match status" value="1"/>
</dbReference>
<organism evidence="2 3">
    <name type="scientific">Lachancea dasiensis</name>
    <dbReference type="NCBI Taxonomy" id="1072105"/>
    <lineage>
        <taxon>Eukaryota</taxon>
        <taxon>Fungi</taxon>
        <taxon>Dikarya</taxon>
        <taxon>Ascomycota</taxon>
        <taxon>Saccharomycotina</taxon>
        <taxon>Saccharomycetes</taxon>
        <taxon>Saccharomycetales</taxon>
        <taxon>Saccharomycetaceae</taxon>
        <taxon>Lachancea</taxon>
    </lineage>
</organism>
<evidence type="ECO:0000313" key="2">
    <source>
        <dbReference type="EMBL" id="SCU82254.1"/>
    </source>
</evidence>
<evidence type="ECO:0000313" key="3">
    <source>
        <dbReference type="Proteomes" id="UP000190274"/>
    </source>
</evidence>